<dbReference type="Proteomes" id="UP000224634">
    <property type="component" value="Unassembled WGS sequence"/>
</dbReference>
<evidence type="ECO:0008006" key="4">
    <source>
        <dbReference type="Google" id="ProtNLM"/>
    </source>
</evidence>
<feature type="compositionally biased region" description="Polar residues" evidence="1">
    <location>
        <begin position="29"/>
        <end position="43"/>
    </location>
</feature>
<feature type="compositionally biased region" description="Polar residues" evidence="1">
    <location>
        <begin position="291"/>
        <end position="304"/>
    </location>
</feature>
<evidence type="ECO:0000256" key="1">
    <source>
        <dbReference type="SAM" id="MobiDB-lite"/>
    </source>
</evidence>
<proteinExistence type="predicted"/>
<dbReference type="STRING" id="1447883.A0A2B7Y4H5"/>
<name>A0A2B7Y4H5_POLH7</name>
<feature type="region of interest" description="Disordered" evidence="1">
    <location>
        <begin position="197"/>
        <end position="304"/>
    </location>
</feature>
<evidence type="ECO:0000313" key="2">
    <source>
        <dbReference type="EMBL" id="PGH15748.1"/>
    </source>
</evidence>
<sequence>MALVSYSDSEGSDSESPAVPTQKPAPPIYTSQPTKPTATTSFQPVVDRANRRKIFVNLRDSPKESATGEGEGGGEDDGPARKKPRIGAGGGGGGGAFSGFNSLLPAPKRAGLTRKAVDGASTTVRKPFGLKTGATPGFDRTADANMRRDTFGGDKDGVGDGGDGLKADDRGAEPVSEKKKEEPVVLKGNAMMFKPLSVARNGPKKKRAVIVPSAGSSEKLSQTTNPPRAETTVPAPAKKTVNLFGLSSEEKTDTLQPSLPAAATTYTPLIYNNPSESPSQGPEPEDATPEHPTSSSASTSGPQNLANIANELNLSSSEMRLLFGRNRDAAAAQFANAKVVTFNTEHEYKANADYVARMSEEELAAHSHNPVRSIAPGKHNLQQLVNAVSNQKEALEESFAAGRRNRKEAGSRYGW</sequence>
<dbReference type="Pfam" id="PF10253">
    <property type="entry name" value="PRCC"/>
    <property type="match status" value="1"/>
</dbReference>
<feature type="compositionally biased region" description="Polar residues" evidence="1">
    <location>
        <begin position="214"/>
        <end position="226"/>
    </location>
</feature>
<organism evidence="2 3">
    <name type="scientific">Polytolypa hystricis (strain UAMH7299)</name>
    <dbReference type="NCBI Taxonomy" id="1447883"/>
    <lineage>
        <taxon>Eukaryota</taxon>
        <taxon>Fungi</taxon>
        <taxon>Dikarya</taxon>
        <taxon>Ascomycota</taxon>
        <taxon>Pezizomycotina</taxon>
        <taxon>Eurotiomycetes</taxon>
        <taxon>Eurotiomycetidae</taxon>
        <taxon>Onygenales</taxon>
        <taxon>Onygenales incertae sedis</taxon>
        <taxon>Polytolypa</taxon>
    </lineage>
</organism>
<keyword evidence="3" id="KW-1185">Reference proteome</keyword>
<dbReference type="EMBL" id="PDNA01000080">
    <property type="protein sequence ID" value="PGH15748.1"/>
    <property type="molecule type" value="Genomic_DNA"/>
</dbReference>
<evidence type="ECO:0000313" key="3">
    <source>
        <dbReference type="Proteomes" id="UP000224634"/>
    </source>
</evidence>
<protein>
    <recommendedName>
        <fullName evidence="4">Mitotic checkpoint regulator, MAD2B-interacting-domain-containing protein</fullName>
    </recommendedName>
</protein>
<dbReference type="PANTHER" id="PTHR13621">
    <property type="entry name" value="PROLINE-RICH PROTEIN PRCC"/>
    <property type="match status" value="1"/>
</dbReference>
<dbReference type="AlphaFoldDB" id="A0A2B7Y4H5"/>
<gene>
    <name evidence="2" type="ORF">AJ80_05456</name>
</gene>
<feature type="compositionally biased region" description="Polar residues" evidence="1">
    <location>
        <begin position="264"/>
        <end position="273"/>
    </location>
</feature>
<dbReference type="OrthoDB" id="2555634at2759"/>
<dbReference type="PANTHER" id="PTHR13621:SF2">
    <property type="entry name" value="PROLINE-RICH PROTEIN PRCC"/>
    <property type="match status" value="1"/>
</dbReference>
<comment type="caution">
    <text evidence="2">The sequence shown here is derived from an EMBL/GenBank/DDBJ whole genome shotgun (WGS) entry which is preliminary data.</text>
</comment>
<feature type="region of interest" description="Disordered" evidence="1">
    <location>
        <begin position="1"/>
        <end position="182"/>
    </location>
</feature>
<dbReference type="InterPro" id="IPR018800">
    <property type="entry name" value="PRCC"/>
</dbReference>
<dbReference type="GO" id="GO:0005634">
    <property type="term" value="C:nucleus"/>
    <property type="evidence" value="ECO:0007669"/>
    <property type="project" value="TreeGrafter"/>
</dbReference>
<accession>A0A2B7Y4H5</accession>
<feature type="compositionally biased region" description="Basic and acidic residues" evidence="1">
    <location>
        <begin position="140"/>
        <end position="182"/>
    </location>
</feature>
<feature type="compositionally biased region" description="Gly residues" evidence="1">
    <location>
        <begin position="87"/>
        <end position="97"/>
    </location>
</feature>
<reference evidence="2 3" key="1">
    <citation type="submission" date="2017-10" db="EMBL/GenBank/DDBJ databases">
        <title>Comparative genomics in systemic dimorphic fungi from Ajellomycetaceae.</title>
        <authorList>
            <person name="Munoz J.F."/>
            <person name="Mcewen J.G."/>
            <person name="Clay O.K."/>
            <person name="Cuomo C.A."/>
        </authorList>
    </citation>
    <scope>NUCLEOTIDE SEQUENCE [LARGE SCALE GENOMIC DNA]</scope>
    <source>
        <strain evidence="2 3">UAMH7299</strain>
    </source>
</reference>